<feature type="transmembrane region" description="Helical" evidence="10">
    <location>
        <begin position="204"/>
        <end position="224"/>
    </location>
</feature>
<dbReference type="AlphaFoldDB" id="A0A316ZAB2"/>
<keyword evidence="4 10" id="KW-1133">Transmembrane helix</keyword>
<dbReference type="PROSITE" id="PS50216">
    <property type="entry name" value="DHHC"/>
    <property type="match status" value="1"/>
</dbReference>
<comment type="subcellular location">
    <subcellularLocation>
        <location evidence="1">Membrane</location>
        <topology evidence="1">Multi-pass membrane protein</topology>
    </subcellularLocation>
</comment>
<dbReference type="EMBL" id="KZ819291">
    <property type="protein sequence ID" value="PWN98620.1"/>
    <property type="molecule type" value="Genomic_DNA"/>
</dbReference>
<keyword evidence="3 10" id="KW-0812">Transmembrane</keyword>
<keyword evidence="7" id="KW-0449">Lipoprotein</keyword>
<name>A0A316ZAB2_9BASI</name>
<dbReference type="Proteomes" id="UP000245946">
    <property type="component" value="Unassembled WGS sequence"/>
</dbReference>
<dbReference type="RefSeq" id="XP_025598899.1">
    <property type="nucleotide sequence ID" value="XM_025739794.1"/>
</dbReference>
<evidence type="ECO:0000256" key="8">
    <source>
        <dbReference type="ARBA" id="ARBA00023315"/>
    </source>
</evidence>
<evidence type="ECO:0000256" key="6">
    <source>
        <dbReference type="ARBA" id="ARBA00023139"/>
    </source>
</evidence>
<keyword evidence="8 10" id="KW-0012">Acyltransferase</keyword>
<gene>
    <name evidence="13" type="ORF">FA09DRAFT_271349</name>
</gene>
<proteinExistence type="inferred from homology"/>
<evidence type="ECO:0000256" key="11">
    <source>
        <dbReference type="SAM" id="MobiDB-lite"/>
    </source>
</evidence>
<comment type="domain">
    <text evidence="10">The DHHC domain is required for palmitoyltransferase activity.</text>
</comment>
<evidence type="ECO:0000256" key="9">
    <source>
        <dbReference type="ARBA" id="ARBA00048048"/>
    </source>
</evidence>
<dbReference type="InterPro" id="IPR001594">
    <property type="entry name" value="Palmitoyltrfase_DHHC"/>
</dbReference>
<evidence type="ECO:0000256" key="3">
    <source>
        <dbReference type="ARBA" id="ARBA00022692"/>
    </source>
</evidence>
<evidence type="ECO:0000256" key="4">
    <source>
        <dbReference type="ARBA" id="ARBA00022989"/>
    </source>
</evidence>
<dbReference type="GO" id="GO:0019706">
    <property type="term" value="F:protein-cysteine S-palmitoyltransferase activity"/>
    <property type="evidence" value="ECO:0007669"/>
    <property type="project" value="UniProtKB-EC"/>
</dbReference>
<sequence length="420" mass="47280">MASTARHDERSGAEAPLLPQRDRMVHSEASHDASDSESSLTAELADEQRAPLQLNEKLWVTGTLSLILFLILSGQIILVLYQRDTPTMSLGTLLLVLGPFNVLSLHLLANYYLSALRSPGRVPPRWVPAIPDTPAFQVGAPTTQRPVEVKKSGAPRWCKVCRAPKPPRAHHCKACQRCTLRMDHHCPWIANCVGHRNYSAFLRFLAAVDVTCTYHLVMVSARVADYWGDGEWRPPTTPVMVLMVVNYALCIPVLLLVGMFSLYHFYCAMCNSTTIEGWEKDRVATMVRRGRVREIQYPYDLGAWRNLQAALGRNPLLWCWPATTPGDGLHYPLREGAGEFGGSAADREWEEHGWQWDVRHLETMRRWAESSTAPTAQENEEWGEGSARPRRLGIGGSAWDALTRVQGSRRKHSEELQRLV</sequence>
<evidence type="ECO:0000313" key="13">
    <source>
        <dbReference type="EMBL" id="PWN98620.1"/>
    </source>
</evidence>
<evidence type="ECO:0000256" key="2">
    <source>
        <dbReference type="ARBA" id="ARBA00022679"/>
    </source>
</evidence>
<comment type="catalytic activity">
    <reaction evidence="9 10">
        <text>L-cysteinyl-[protein] + hexadecanoyl-CoA = S-hexadecanoyl-L-cysteinyl-[protein] + CoA</text>
        <dbReference type="Rhea" id="RHEA:36683"/>
        <dbReference type="Rhea" id="RHEA-COMP:10131"/>
        <dbReference type="Rhea" id="RHEA-COMP:11032"/>
        <dbReference type="ChEBI" id="CHEBI:29950"/>
        <dbReference type="ChEBI" id="CHEBI:57287"/>
        <dbReference type="ChEBI" id="CHEBI:57379"/>
        <dbReference type="ChEBI" id="CHEBI:74151"/>
        <dbReference type="EC" id="2.3.1.225"/>
    </reaction>
</comment>
<feature type="region of interest" description="Disordered" evidence="11">
    <location>
        <begin position="1"/>
        <end position="44"/>
    </location>
</feature>
<evidence type="ECO:0000313" key="14">
    <source>
        <dbReference type="Proteomes" id="UP000245946"/>
    </source>
</evidence>
<accession>A0A316ZAB2</accession>
<evidence type="ECO:0000256" key="7">
    <source>
        <dbReference type="ARBA" id="ARBA00023288"/>
    </source>
</evidence>
<evidence type="ECO:0000259" key="12">
    <source>
        <dbReference type="Pfam" id="PF01529"/>
    </source>
</evidence>
<feature type="compositionally biased region" description="Basic and acidic residues" evidence="11">
    <location>
        <begin position="1"/>
        <end position="12"/>
    </location>
</feature>
<keyword evidence="14" id="KW-1185">Reference proteome</keyword>
<dbReference type="Pfam" id="PF01529">
    <property type="entry name" value="DHHC"/>
    <property type="match status" value="1"/>
</dbReference>
<evidence type="ECO:0000256" key="1">
    <source>
        <dbReference type="ARBA" id="ARBA00004141"/>
    </source>
</evidence>
<feature type="transmembrane region" description="Helical" evidence="10">
    <location>
        <begin position="58"/>
        <end position="81"/>
    </location>
</feature>
<feature type="region of interest" description="Disordered" evidence="11">
    <location>
        <begin position="368"/>
        <end position="394"/>
    </location>
</feature>
<reference evidence="13 14" key="1">
    <citation type="journal article" date="2018" name="Mol. Biol. Evol.">
        <title>Broad Genomic Sampling Reveals a Smut Pathogenic Ancestry of the Fungal Clade Ustilaginomycotina.</title>
        <authorList>
            <person name="Kijpornyongpan T."/>
            <person name="Mondo S.J."/>
            <person name="Barry K."/>
            <person name="Sandor L."/>
            <person name="Lee J."/>
            <person name="Lipzen A."/>
            <person name="Pangilinan J."/>
            <person name="LaButti K."/>
            <person name="Hainaut M."/>
            <person name="Henrissat B."/>
            <person name="Grigoriev I.V."/>
            <person name="Spatafora J.W."/>
            <person name="Aime M.C."/>
        </authorList>
    </citation>
    <scope>NUCLEOTIDE SEQUENCE [LARGE SCALE GENOMIC DNA]</scope>
    <source>
        <strain evidence="13 14">MCA 4186</strain>
    </source>
</reference>
<keyword evidence="2 10" id="KW-0808">Transferase</keyword>
<comment type="similarity">
    <text evidence="10">Belongs to the DHHC palmitoyltransferase family.</text>
</comment>
<organism evidence="13 14">
    <name type="scientific">Tilletiopsis washingtonensis</name>
    <dbReference type="NCBI Taxonomy" id="58919"/>
    <lineage>
        <taxon>Eukaryota</taxon>
        <taxon>Fungi</taxon>
        <taxon>Dikarya</taxon>
        <taxon>Basidiomycota</taxon>
        <taxon>Ustilaginomycotina</taxon>
        <taxon>Exobasidiomycetes</taxon>
        <taxon>Entylomatales</taxon>
        <taxon>Entylomatales incertae sedis</taxon>
        <taxon>Tilletiopsis</taxon>
    </lineage>
</organism>
<feature type="transmembrane region" description="Helical" evidence="10">
    <location>
        <begin position="93"/>
        <end position="113"/>
    </location>
</feature>
<evidence type="ECO:0000256" key="5">
    <source>
        <dbReference type="ARBA" id="ARBA00023136"/>
    </source>
</evidence>
<dbReference type="PANTHER" id="PTHR12246">
    <property type="entry name" value="PALMITOYLTRANSFERASE ZDHHC16"/>
    <property type="match status" value="1"/>
</dbReference>
<keyword evidence="5 10" id="KW-0472">Membrane</keyword>
<dbReference type="InterPro" id="IPR039859">
    <property type="entry name" value="PFA4/ZDH16/20/ERF2-like"/>
</dbReference>
<dbReference type="EC" id="2.3.1.225" evidence="10"/>
<dbReference type="STRING" id="58919.A0A316ZAB2"/>
<keyword evidence="6" id="KW-0564">Palmitate</keyword>
<dbReference type="OrthoDB" id="331948at2759"/>
<evidence type="ECO:0000256" key="10">
    <source>
        <dbReference type="RuleBase" id="RU079119"/>
    </source>
</evidence>
<dbReference type="GO" id="GO:0016020">
    <property type="term" value="C:membrane"/>
    <property type="evidence" value="ECO:0007669"/>
    <property type="project" value="UniProtKB-SubCell"/>
</dbReference>
<feature type="domain" description="Palmitoyltransferase DHHC" evidence="12">
    <location>
        <begin position="154"/>
        <end position="280"/>
    </location>
</feature>
<dbReference type="GeneID" id="37267340"/>
<feature type="transmembrane region" description="Helical" evidence="10">
    <location>
        <begin position="244"/>
        <end position="266"/>
    </location>
</feature>
<feature type="compositionally biased region" description="Basic and acidic residues" evidence="11">
    <location>
        <begin position="20"/>
        <end position="34"/>
    </location>
</feature>
<protein>
    <recommendedName>
        <fullName evidence="10">Palmitoyltransferase</fullName>
        <ecNumber evidence="10">2.3.1.225</ecNumber>
    </recommendedName>
</protein>